<dbReference type="AlphaFoldDB" id="A0A560BNE4"/>
<dbReference type="Gene3D" id="3.40.50.300">
    <property type="entry name" value="P-loop containing nucleotide triphosphate hydrolases"/>
    <property type="match status" value="1"/>
</dbReference>
<comment type="caution">
    <text evidence="2">The sequence shown here is derived from an EMBL/GenBank/DDBJ whole genome shotgun (WGS) entry which is preliminary data.</text>
</comment>
<reference evidence="2 3" key="1">
    <citation type="submission" date="2019-06" db="EMBL/GenBank/DDBJ databases">
        <title>Genomic Encyclopedia of Type Strains, Phase IV (KMG-V): Genome sequencing to study the core and pangenomes of soil and plant-associated prokaryotes.</title>
        <authorList>
            <person name="Whitman W."/>
        </authorList>
    </citation>
    <scope>NUCLEOTIDE SEQUENCE [LARGE SCALE GENOMIC DNA]</scope>
    <source>
        <strain evidence="2 3">BR 11796</strain>
    </source>
</reference>
<dbReference type="RefSeq" id="WP_145671788.1">
    <property type="nucleotide sequence ID" value="NZ_VITF01000001.1"/>
</dbReference>
<gene>
    <name evidence="2" type="ORF">FBZ82_101150</name>
</gene>
<protein>
    <submittedName>
        <fullName evidence="2">AAA domain-containing protein</fullName>
    </submittedName>
</protein>
<evidence type="ECO:0000313" key="2">
    <source>
        <dbReference type="EMBL" id="TWA74135.1"/>
    </source>
</evidence>
<organism evidence="2 3">
    <name type="scientific">Azospirillum brasilense</name>
    <dbReference type="NCBI Taxonomy" id="192"/>
    <lineage>
        <taxon>Bacteria</taxon>
        <taxon>Pseudomonadati</taxon>
        <taxon>Pseudomonadota</taxon>
        <taxon>Alphaproteobacteria</taxon>
        <taxon>Rhodospirillales</taxon>
        <taxon>Azospirillaceae</taxon>
        <taxon>Azospirillum</taxon>
    </lineage>
</organism>
<dbReference type="EMBL" id="VITF01000001">
    <property type="protein sequence ID" value="TWA74135.1"/>
    <property type="molecule type" value="Genomic_DNA"/>
</dbReference>
<dbReference type="SUPFAM" id="SSF52540">
    <property type="entry name" value="P-loop containing nucleoside triphosphate hydrolases"/>
    <property type="match status" value="1"/>
</dbReference>
<dbReference type="Pfam" id="PF13479">
    <property type="entry name" value="AAA_24"/>
    <property type="match status" value="1"/>
</dbReference>
<dbReference type="Proteomes" id="UP000316083">
    <property type="component" value="Unassembled WGS sequence"/>
</dbReference>
<sequence>MSNISFRPADSFTERHGLFVALAGGTNSGKTYSALRLARGIAGPSGKIAVADTEGGRTLHLKKDFRFDVMMFDPPHRPERYAEAARAAEDAGYDVLVIDSFSMEWVGLGGVLDWQAEEFERMGSREAVKLASWIKPKMAHKSMVYSFLQRRMPIVFSMRAEEKAAKVGSNVKSEWAPICNKAFPFEVTVSFMLKQDRQGMIDLSLPHKMEGIHRGMFRDGDQLSEEHGAKLAAWARGEAFANQVLQAAGEKAAGLAFEEAATAARQGRDAFAAWWNGPGKEMAEGAETSKRVLVNPRRPELQAMVEAAENPTGPAAANDDDFPGTLPGRAEG</sequence>
<proteinExistence type="predicted"/>
<evidence type="ECO:0000256" key="1">
    <source>
        <dbReference type="SAM" id="MobiDB-lite"/>
    </source>
</evidence>
<evidence type="ECO:0000313" key="3">
    <source>
        <dbReference type="Proteomes" id="UP000316083"/>
    </source>
</evidence>
<accession>A0A560BNE4</accession>
<dbReference type="InterPro" id="IPR027417">
    <property type="entry name" value="P-loop_NTPase"/>
</dbReference>
<name>A0A560BNE4_AZOBR</name>
<feature type="region of interest" description="Disordered" evidence="1">
    <location>
        <begin position="283"/>
        <end position="332"/>
    </location>
</feature>